<protein>
    <submittedName>
        <fullName evidence="2">Uncharacterized protein</fullName>
    </submittedName>
</protein>
<comment type="caution">
    <text evidence="2">The sequence shown here is derived from an EMBL/GenBank/DDBJ whole genome shotgun (WGS) entry which is preliminary data.</text>
</comment>
<organism evidence="2 3">
    <name type="scientific">Lithospermum erythrorhizon</name>
    <name type="common">Purple gromwell</name>
    <name type="synonym">Lithospermum officinale var. erythrorhizon</name>
    <dbReference type="NCBI Taxonomy" id="34254"/>
    <lineage>
        <taxon>Eukaryota</taxon>
        <taxon>Viridiplantae</taxon>
        <taxon>Streptophyta</taxon>
        <taxon>Embryophyta</taxon>
        <taxon>Tracheophyta</taxon>
        <taxon>Spermatophyta</taxon>
        <taxon>Magnoliopsida</taxon>
        <taxon>eudicotyledons</taxon>
        <taxon>Gunneridae</taxon>
        <taxon>Pentapetalae</taxon>
        <taxon>asterids</taxon>
        <taxon>lamiids</taxon>
        <taxon>Boraginales</taxon>
        <taxon>Boraginaceae</taxon>
        <taxon>Boraginoideae</taxon>
        <taxon>Lithospermeae</taxon>
        <taxon>Lithospermum</taxon>
    </lineage>
</organism>
<evidence type="ECO:0000313" key="2">
    <source>
        <dbReference type="EMBL" id="GAA0183972.1"/>
    </source>
</evidence>
<dbReference type="EMBL" id="BAABME010011569">
    <property type="protein sequence ID" value="GAA0183972.1"/>
    <property type="molecule type" value="Genomic_DNA"/>
</dbReference>
<sequence>MQLKYYLRTNRRESVDSYLEKLLNRDSSCVKCPCSYVFWVLSRRVERAKDFIGMTQDLHLIMVGVGAKKKRCHPRPLEAGPSNWMDRMENGDDDVSDESFVDMDLDHIEDQDMNHMD</sequence>
<keyword evidence="3" id="KW-1185">Reference proteome</keyword>
<dbReference type="Proteomes" id="UP001454036">
    <property type="component" value="Unassembled WGS sequence"/>
</dbReference>
<proteinExistence type="predicted"/>
<name>A0AAV3RUB0_LITER</name>
<reference evidence="2 3" key="1">
    <citation type="submission" date="2024-01" db="EMBL/GenBank/DDBJ databases">
        <title>The complete chloroplast genome sequence of Lithospermum erythrorhizon: insights into the phylogenetic relationship among Boraginaceae species and the maternal lineages of purple gromwells.</title>
        <authorList>
            <person name="Okada T."/>
            <person name="Watanabe K."/>
        </authorList>
    </citation>
    <scope>NUCLEOTIDE SEQUENCE [LARGE SCALE GENOMIC DNA]</scope>
</reference>
<feature type="region of interest" description="Disordered" evidence="1">
    <location>
        <begin position="72"/>
        <end position="98"/>
    </location>
</feature>
<evidence type="ECO:0000256" key="1">
    <source>
        <dbReference type="SAM" id="MobiDB-lite"/>
    </source>
</evidence>
<dbReference type="AlphaFoldDB" id="A0AAV3RUB0"/>
<evidence type="ECO:0000313" key="3">
    <source>
        <dbReference type="Proteomes" id="UP001454036"/>
    </source>
</evidence>
<gene>
    <name evidence="2" type="ORF">LIER_31293</name>
</gene>
<accession>A0AAV3RUB0</accession>